<sequence>MSKPTAQEALIYLMVITSAADRDMTDLELARIGDVVRTWPVFEDFNEDRLVRVAQDCQKLLQEPAGLDGVLVLAAKAIPERLHDTAYAAALEVAAVDLEIRLEEVRVLQLLRRHLAIDKPTVAAVERAAKARHRMLT</sequence>
<dbReference type="CDD" id="cd07176">
    <property type="entry name" value="terB"/>
    <property type="match status" value="1"/>
</dbReference>
<evidence type="ECO:0000313" key="2">
    <source>
        <dbReference type="Proteomes" id="UP000240653"/>
    </source>
</evidence>
<organism evidence="1 2">
    <name type="scientific">Pseudaminobacter soli</name>
    <name type="common">ex Li et al. 2025</name>
    <dbReference type="NCBI Taxonomy" id="1295366"/>
    <lineage>
        <taxon>Bacteria</taxon>
        <taxon>Pseudomonadati</taxon>
        <taxon>Pseudomonadota</taxon>
        <taxon>Alphaproteobacteria</taxon>
        <taxon>Hyphomicrobiales</taxon>
        <taxon>Phyllobacteriaceae</taxon>
        <taxon>Pseudaminobacter</taxon>
    </lineage>
</organism>
<reference evidence="1 2" key="1">
    <citation type="submission" date="2018-03" db="EMBL/GenBank/DDBJ databases">
        <title>The draft genome of Mesorhizobium soli JCM 19897.</title>
        <authorList>
            <person name="Li L."/>
            <person name="Liu L."/>
            <person name="Liang L."/>
            <person name="Wang T."/>
            <person name="Zhang X."/>
        </authorList>
    </citation>
    <scope>NUCLEOTIDE SEQUENCE [LARGE SCALE GENOMIC DNA]</scope>
    <source>
        <strain evidence="1 2">JCM 19897</strain>
    </source>
</reference>
<evidence type="ECO:0000313" key="1">
    <source>
        <dbReference type="EMBL" id="PSJ60319.1"/>
    </source>
</evidence>
<dbReference type="InterPro" id="IPR029024">
    <property type="entry name" value="TerB-like"/>
</dbReference>
<dbReference type="OrthoDB" id="8448017at2"/>
<protein>
    <submittedName>
        <fullName evidence="1">Tellurite resistance protein TerB</fullName>
    </submittedName>
</protein>
<dbReference type="SUPFAM" id="SSF158682">
    <property type="entry name" value="TerB-like"/>
    <property type="match status" value="1"/>
</dbReference>
<dbReference type="Gene3D" id="1.10.3680.10">
    <property type="entry name" value="TerB-like"/>
    <property type="match status" value="1"/>
</dbReference>
<keyword evidence="2" id="KW-1185">Reference proteome</keyword>
<comment type="caution">
    <text evidence="1">The sequence shown here is derived from an EMBL/GenBank/DDBJ whole genome shotgun (WGS) entry which is preliminary data.</text>
</comment>
<accession>A0A2P7SCV5</accession>
<gene>
    <name evidence="1" type="ORF">C7I85_14290</name>
</gene>
<dbReference type="Proteomes" id="UP000240653">
    <property type="component" value="Unassembled WGS sequence"/>
</dbReference>
<dbReference type="EMBL" id="PXYL01000006">
    <property type="protein sequence ID" value="PSJ60319.1"/>
    <property type="molecule type" value="Genomic_DNA"/>
</dbReference>
<dbReference type="AlphaFoldDB" id="A0A2P7SCV5"/>
<dbReference type="RefSeq" id="WP_106724655.1">
    <property type="nucleotide sequence ID" value="NZ_PXYL01000006.1"/>
</dbReference>
<name>A0A2P7SCV5_9HYPH</name>
<proteinExistence type="predicted"/>